<evidence type="ECO:0000313" key="1">
    <source>
        <dbReference type="EMBL" id="UUL81494.1"/>
    </source>
</evidence>
<dbReference type="RefSeq" id="WP_256505176.1">
    <property type="nucleotide sequence ID" value="NZ_CP101740.1"/>
</dbReference>
<accession>A0ABY5L739</accession>
<organism evidence="1 2">
    <name type="scientific">Sphingomonas qomolangmaensis</name>
    <dbReference type="NCBI Taxonomy" id="2918765"/>
    <lineage>
        <taxon>Bacteria</taxon>
        <taxon>Pseudomonadati</taxon>
        <taxon>Pseudomonadota</taxon>
        <taxon>Alphaproteobacteria</taxon>
        <taxon>Sphingomonadales</taxon>
        <taxon>Sphingomonadaceae</taxon>
        <taxon>Sphingomonas</taxon>
    </lineage>
</organism>
<name>A0ABY5L739_9SPHN</name>
<keyword evidence="2" id="KW-1185">Reference proteome</keyword>
<dbReference type="Proteomes" id="UP001058533">
    <property type="component" value="Chromosome"/>
</dbReference>
<evidence type="ECO:0000313" key="2">
    <source>
        <dbReference type="Proteomes" id="UP001058533"/>
    </source>
</evidence>
<sequence>MAGGVAAFLLKQAWNLLWKQGTPYYLPTVLVDGASGDGHTVPPLGNRPVPDLGPFGLFGDSTFGEVNLGLSGASIGGLGTAANGGFTYDETSQVFTAIIRWQGLSYAGKYAVTGNGLLGCAAAGASGLMKIIPGLQVGASALGDGDGDARLQQARDYRDQLVQTPAGLEMVGQYYDNNWAMNEVVRGQNVFTSYMSQNRPTSAGLADQTSVAAAAPDDPTKTVGDTAYYASSMIRQVIFERACQNAGGNGADDPFADAAKATLSFKGVVNASYTGPVTVGKVMTEVSSTPAGALRSHLLAASLQESTDIAPVGAFRDEAARQVYIQAHEEAQAFIRDYEQSDGPNRLFSELAALGGDMPIGSGTFTDTFPVPDVVITGTVAVTGDPNNPQLTVTLTKLTATLPNIAISLSSGGNWPYPNLYDKVTQALANAGFVHDLIRSKLGDKLGDPTVLTYLSNRINDAINKALGDF</sequence>
<protein>
    <submittedName>
        <fullName evidence="1">Uncharacterized protein</fullName>
    </submittedName>
</protein>
<proteinExistence type="predicted"/>
<gene>
    <name evidence="1" type="ORF">NMP03_09745</name>
</gene>
<dbReference type="EMBL" id="CP101740">
    <property type="protein sequence ID" value="UUL81494.1"/>
    <property type="molecule type" value="Genomic_DNA"/>
</dbReference>
<reference evidence="1" key="1">
    <citation type="submission" date="2022-07" db="EMBL/GenBank/DDBJ databases">
        <title>Sphingomonas sp. nov., a novel bacterium isolated from the north slope of the Mount Everest.</title>
        <authorList>
            <person name="Cui X."/>
            <person name="Liu Y."/>
        </authorList>
    </citation>
    <scope>NUCLEOTIDE SEQUENCE</scope>
    <source>
        <strain evidence="1">S5-59</strain>
    </source>
</reference>